<sequence>MGIRIHEEVVIGFRPTGAGVTSQEGTQTTSTYLNVASVGYKGFKAELLLRNDANRLCRAGPRRGCSRSSATMLLFGADPDAADYDGRIGRTTRWRNGDARVRENGKSGWRRTARENKREADVRSETLRGAQSGSTGGRERSREEEPAGGAGEGARGLELGGGGSGVLGRRNGDSGMGSPRRGRRKLKGLCAGGERSMQDCSRRGNGGQGRRAGMQGRCNGRCPGKILERSVQGGGRLKMLSRHVETKIRGSGLAKIHKLRREERERATRTRFLKPGAAKLEEALKIVAGTNEGSIHCCSRDYRSCFDIAETSTSF</sequence>
<feature type="region of interest" description="Disordered" evidence="1">
    <location>
        <begin position="95"/>
        <end position="216"/>
    </location>
</feature>
<name>A0A1Y1HHD3_KLENI</name>
<feature type="compositionally biased region" description="Basic and acidic residues" evidence="1">
    <location>
        <begin position="95"/>
        <end position="105"/>
    </location>
</feature>
<evidence type="ECO:0000313" key="2">
    <source>
        <dbReference type="EMBL" id="GAQ77864.1"/>
    </source>
</evidence>
<dbReference type="AlphaFoldDB" id="A0A1Y1HHD3"/>
<feature type="compositionally biased region" description="Gly residues" evidence="1">
    <location>
        <begin position="148"/>
        <end position="166"/>
    </location>
</feature>
<evidence type="ECO:0000256" key="1">
    <source>
        <dbReference type="SAM" id="MobiDB-lite"/>
    </source>
</evidence>
<gene>
    <name evidence="2" type="ORF">KFL_000050010</name>
</gene>
<reference evidence="2 3" key="1">
    <citation type="journal article" date="2014" name="Nat. Commun.">
        <title>Klebsormidium flaccidum genome reveals primary factors for plant terrestrial adaptation.</title>
        <authorList>
            <person name="Hori K."/>
            <person name="Maruyama F."/>
            <person name="Fujisawa T."/>
            <person name="Togashi T."/>
            <person name="Yamamoto N."/>
            <person name="Seo M."/>
            <person name="Sato S."/>
            <person name="Yamada T."/>
            <person name="Mori H."/>
            <person name="Tajima N."/>
            <person name="Moriyama T."/>
            <person name="Ikeuchi M."/>
            <person name="Watanabe M."/>
            <person name="Wada H."/>
            <person name="Kobayashi K."/>
            <person name="Saito M."/>
            <person name="Masuda T."/>
            <person name="Sasaki-Sekimoto Y."/>
            <person name="Mashiguchi K."/>
            <person name="Awai K."/>
            <person name="Shimojima M."/>
            <person name="Masuda S."/>
            <person name="Iwai M."/>
            <person name="Nobusawa T."/>
            <person name="Narise T."/>
            <person name="Kondo S."/>
            <person name="Saito H."/>
            <person name="Sato R."/>
            <person name="Murakawa M."/>
            <person name="Ihara Y."/>
            <person name="Oshima-Yamada Y."/>
            <person name="Ohtaka K."/>
            <person name="Satoh M."/>
            <person name="Sonobe K."/>
            <person name="Ishii M."/>
            <person name="Ohtani R."/>
            <person name="Kanamori-Sato M."/>
            <person name="Honoki R."/>
            <person name="Miyazaki D."/>
            <person name="Mochizuki H."/>
            <person name="Umetsu J."/>
            <person name="Higashi K."/>
            <person name="Shibata D."/>
            <person name="Kamiya Y."/>
            <person name="Sato N."/>
            <person name="Nakamura Y."/>
            <person name="Tabata S."/>
            <person name="Ida S."/>
            <person name="Kurokawa K."/>
            <person name="Ohta H."/>
        </authorList>
    </citation>
    <scope>NUCLEOTIDE SEQUENCE [LARGE SCALE GENOMIC DNA]</scope>
    <source>
        <strain evidence="2 3">NIES-2285</strain>
    </source>
</reference>
<protein>
    <submittedName>
        <fullName evidence="2">Uncharacterized protein</fullName>
    </submittedName>
</protein>
<keyword evidence="3" id="KW-1185">Reference proteome</keyword>
<accession>A0A1Y1HHD3</accession>
<dbReference type="EMBL" id="DF236954">
    <property type="protein sequence ID" value="GAQ77864.1"/>
    <property type="molecule type" value="Genomic_DNA"/>
</dbReference>
<proteinExistence type="predicted"/>
<dbReference type="Proteomes" id="UP000054558">
    <property type="component" value="Unassembled WGS sequence"/>
</dbReference>
<organism evidence="2 3">
    <name type="scientific">Klebsormidium nitens</name>
    <name type="common">Green alga</name>
    <name type="synonym">Ulothrix nitens</name>
    <dbReference type="NCBI Taxonomy" id="105231"/>
    <lineage>
        <taxon>Eukaryota</taxon>
        <taxon>Viridiplantae</taxon>
        <taxon>Streptophyta</taxon>
        <taxon>Klebsormidiophyceae</taxon>
        <taxon>Klebsormidiales</taxon>
        <taxon>Klebsormidiaceae</taxon>
        <taxon>Klebsormidium</taxon>
    </lineage>
</organism>
<feature type="compositionally biased region" description="Basic and acidic residues" evidence="1">
    <location>
        <begin position="112"/>
        <end position="126"/>
    </location>
</feature>
<evidence type="ECO:0000313" key="3">
    <source>
        <dbReference type="Proteomes" id="UP000054558"/>
    </source>
</evidence>